<evidence type="ECO:0000256" key="5">
    <source>
        <dbReference type="ARBA" id="ARBA00023004"/>
    </source>
</evidence>
<organism evidence="9 10">
    <name type="scientific">Micromonospora polyrhachis</name>
    <dbReference type="NCBI Taxonomy" id="1282883"/>
    <lineage>
        <taxon>Bacteria</taxon>
        <taxon>Bacillati</taxon>
        <taxon>Actinomycetota</taxon>
        <taxon>Actinomycetes</taxon>
        <taxon>Micromonosporales</taxon>
        <taxon>Micromonosporaceae</taxon>
        <taxon>Micromonospora</taxon>
    </lineage>
</organism>
<dbReference type="EMBL" id="JACHJW010000001">
    <property type="protein sequence ID" value="MBB4962070.1"/>
    <property type="molecule type" value="Genomic_DNA"/>
</dbReference>
<evidence type="ECO:0000256" key="4">
    <source>
        <dbReference type="ARBA" id="ARBA00023002"/>
    </source>
</evidence>
<comment type="cofactor">
    <cofactor evidence="7">
        <name>heme</name>
        <dbReference type="ChEBI" id="CHEBI:30413"/>
    </cofactor>
</comment>
<dbReference type="InterPro" id="IPR050196">
    <property type="entry name" value="Cytochrome_P450_Monoox"/>
</dbReference>
<dbReference type="GO" id="GO:0016705">
    <property type="term" value="F:oxidoreductase activity, acting on paired donors, with incorporation or reduction of molecular oxygen"/>
    <property type="evidence" value="ECO:0007669"/>
    <property type="project" value="InterPro"/>
</dbReference>
<feature type="binding site" description="axial binding residue" evidence="7">
    <location>
        <position position="369"/>
    </location>
    <ligand>
        <name>heme</name>
        <dbReference type="ChEBI" id="CHEBI:30413"/>
    </ligand>
    <ligandPart>
        <name>Fe</name>
        <dbReference type="ChEBI" id="CHEBI:18248"/>
    </ligandPart>
</feature>
<keyword evidence="6 8" id="KW-0503">Monooxygenase</keyword>
<evidence type="ECO:0000256" key="6">
    <source>
        <dbReference type="ARBA" id="ARBA00023033"/>
    </source>
</evidence>
<dbReference type="AlphaFoldDB" id="A0A7W7SYL6"/>
<dbReference type="InterPro" id="IPR002401">
    <property type="entry name" value="Cyt_P450_E_grp-I"/>
</dbReference>
<keyword evidence="5 7" id="KW-0408">Iron</keyword>
<dbReference type="InterPro" id="IPR017972">
    <property type="entry name" value="Cyt_P450_CS"/>
</dbReference>
<proteinExistence type="inferred from homology"/>
<dbReference type="Pfam" id="PF00067">
    <property type="entry name" value="p450"/>
    <property type="match status" value="1"/>
</dbReference>
<dbReference type="Gene3D" id="1.10.630.10">
    <property type="entry name" value="Cytochrome P450"/>
    <property type="match status" value="1"/>
</dbReference>
<dbReference type="PROSITE" id="PS00086">
    <property type="entry name" value="CYTOCHROME_P450"/>
    <property type="match status" value="1"/>
</dbReference>
<evidence type="ECO:0000313" key="9">
    <source>
        <dbReference type="EMBL" id="MBB4962070.1"/>
    </source>
</evidence>
<dbReference type="GO" id="GO:0020037">
    <property type="term" value="F:heme binding"/>
    <property type="evidence" value="ECO:0007669"/>
    <property type="project" value="InterPro"/>
</dbReference>
<keyword evidence="3 7" id="KW-0479">Metal-binding</keyword>
<dbReference type="GO" id="GO:0005506">
    <property type="term" value="F:iron ion binding"/>
    <property type="evidence" value="ECO:0007669"/>
    <property type="project" value="InterPro"/>
</dbReference>
<evidence type="ECO:0000256" key="3">
    <source>
        <dbReference type="ARBA" id="ARBA00022723"/>
    </source>
</evidence>
<protein>
    <submittedName>
        <fullName evidence="9">Cytochrome P450</fullName>
    </submittedName>
</protein>
<comment type="similarity">
    <text evidence="1 8">Belongs to the cytochrome P450 family.</text>
</comment>
<sequence>MEYGNQSGGEIVRVNIGSFRPHLVTHPRHVQRILRDNAGNYTRSGDGLFWRPVKRLFGEGILGEGQIWEASRRMLQPLFTARRVEALVDRMTEVIDEAVDELDEPSRTGAPVDINTELSRIVTRAIMRVLFADRISIPDAMRVVDAQDTIATAVLPRILVPFAPLSMPMPGDRAFREAVKIVDEVLLPVVREARRNPGDGDDIVSTLCRARTADGRPLDERQVRNDTVAMFAATTETTINLLTWLWPHLDARPDIADRLYAEIDQVVGTDRVRRSHLPELRYTKMVLDELLRLYPVGWMIPRMAVADDVIDGVHIKAGSTIVLSPFITQRMEMFWEHPEVFDPDRFSPEQVKNRHRWAHFPFGGGPHQCLGMYLFYLEAQLIVATMLTRYRFQLRNRTIPMPRVAAALRAQERVSLTLRPASRPLAA</sequence>
<dbReference type="Proteomes" id="UP000578819">
    <property type="component" value="Unassembled WGS sequence"/>
</dbReference>
<evidence type="ECO:0000256" key="7">
    <source>
        <dbReference type="PIRSR" id="PIRSR602401-1"/>
    </source>
</evidence>
<dbReference type="InterPro" id="IPR001128">
    <property type="entry name" value="Cyt_P450"/>
</dbReference>
<evidence type="ECO:0000256" key="8">
    <source>
        <dbReference type="RuleBase" id="RU000461"/>
    </source>
</evidence>
<keyword evidence="2 7" id="KW-0349">Heme</keyword>
<dbReference type="PRINTS" id="PR00463">
    <property type="entry name" value="EP450I"/>
</dbReference>
<dbReference type="SUPFAM" id="SSF48264">
    <property type="entry name" value="Cytochrome P450"/>
    <property type="match status" value="1"/>
</dbReference>
<accession>A0A7W7SYL6</accession>
<keyword evidence="10" id="KW-1185">Reference proteome</keyword>
<keyword evidence="4 8" id="KW-0560">Oxidoreductase</keyword>
<dbReference type="PRINTS" id="PR00385">
    <property type="entry name" value="P450"/>
</dbReference>
<dbReference type="PANTHER" id="PTHR24291">
    <property type="entry name" value="CYTOCHROME P450 FAMILY 4"/>
    <property type="match status" value="1"/>
</dbReference>
<evidence type="ECO:0000313" key="10">
    <source>
        <dbReference type="Proteomes" id="UP000578819"/>
    </source>
</evidence>
<name>A0A7W7SYL6_9ACTN</name>
<dbReference type="InterPro" id="IPR036396">
    <property type="entry name" value="Cyt_P450_sf"/>
</dbReference>
<gene>
    <name evidence="9" type="ORF">FHR38_005803</name>
</gene>
<evidence type="ECO:0000256" key="1">
    <source>
        <dbReference type="ARBA" id="ARBA00010617"/>
    </source>
</evidence>
<comment type="caution">
    <text evidence="9">The sequence shown here is derived from an EMBL/GenBank/DDBJ whole genome shotgun (WGS) entry which is preliminary data.</text>
</comment>
<dbReference type="GO" id="GO:0004497">
    <property type="term" value="F:monooxygenase activity"/>
    <property type="evidence" value="ECO:0007669"/>
    <property type="project" value="UniProtKB-KW"/>
</dbReference>
<reference evidence="9 10" key="1">
    <citation type="submission" date="2020-08" db="EMBL/GenBank/DDBJ databases">
        <title>Sequencing the genomes of 1000 actinobacteria strains.</title>
        <authorList>
            <person name="Klenk H.-P."/>
        </authorList>
    </citation>
    <scope>NUCLEOTIDE SEQUENCE [LARGE SCALE GENOMIC DNA]</scope>
    <source>
        <strain evidence="9 10">DSM 45886</strain>
    </source>
</reference>
<evidence type="ECO:0000256" key="2">
    <source>
        <dbReference type="ARBA" id="ARBA00022617"/>
    </source>
</evidence>
<dbReference type="PANTHER" id="PTHR24291:SF50">
    <property type="entry name" value="BIFUNCTIONAL ALBAFLAVENONE MONOOXYGENASE_TERPENE SYNTHASE"/>
    <property type="match status" value="1"/>
</dbReference>